<dbReference type="PaxDb" id="30732-ENSOMEP00000027578"/>
<sequence>MENLNPEDLHHLVEDSFLGGFDDLDGLVPPANNNDANRKTLIQLNERLVKYLENVKSLKKENQNLQTKINELEGRDHHGGDWYQTQILLERIENITKENAEKLLQIKTIKLEKEELNRKLEEETKGEKKLEKELKDLEKNTRLQKQQQENLNEEIEQLKEKFQQQQCNHQTNVKELCEKIKETKVTVEIDSEKSNLAELVRNIRKKYAEIANTNTDEMNNWYKKKLESIQNEEAHNLLELKSAKSKCMQLLRQKKILEIGINALNTTIKSLEKTQEETRHRVSGFKDETDDLKKMLEALIKQIKEQYLKNLKLFNVTESLKEQIDKYQSLVESNKGPDSDQSPLKTTKLTSDEEDSNDE</sequence>
<evidence type="ECO:0000256" key="2">
    <source>
        <dbReference type="ARBA" id="ARBA00023054"/>
    </source>
</evidence>
<organism evidence="6 7">
    <name type="scientific">Oryzias melastigma</name>
    <name type="common">Marine medaka</name>
    <dbReference type="NCBI Taxonomy" id="30732"/>
    <lineage>
        <taxon>Eukaryota</taxon>
        <taxon>Metazoa</taxon>
        <taxon>Chordata</taxon>
        <taxon>Craniata</taxon>
        <taxon>Vertebrata</taxon>
        <taxon>Euteleostomi</taxon>
        <taxon>Actinopterygii</taxon>
        <taxon>Neopterygii</taxon>
        <taxon>Teleostei</taxon>
        <taxon>Neoteleostei</taxon>
        <taxon>Acanthomorphata</taxon>
        <taxon>Ovalentaria</taxon>
        <taxon>Atherinomorphae</taxon>
        <taxon>Beloniformes</taxon>
        <taxon>Adrianichthyidae</taxon>
        <taxon>Oryziinae</taxon>
        <taxon>Oryzias</taxon>
    </lineage>
</organism>
<keyword evidence="1" id="KW-0403">Intermediate filament</keyword>
<dbReference type="Pfam" id="PF00038">
    <property type="entry name" value="Filament"/>
    <property type="match status" value="1"/>
</dbReference>
<dbReference type="InterPro" id="IPR039008">
    <property type="entry name" value="IF_rod_dom"/>
</dbReference>
<dbReference type="SMART" id="SM01391">
    <property type="entry name" value="Filament"/>
    <property type="match status" value="1"/>
</dbReference>
<dbReference type="GO" id="GO:0005882">
    <property type="term" value="C:intermediate filament"/>
    <property type="evidence" value="ECO:0007669"/>
    <property type="project" value="UniProtKB-KW"/>
</dbReference>
<dbReference type="Proteomes" id="UP000261560">
    <property type="component" value="Unplaced"/>
</dbReference>
<dbReference type="OMA" id="GNSEYTH"/>
<protein>
    <submittedName>
        <fullName evidence="6">Keratin, type I cytoskeletal 18-like</fullName>
    </submittedName>
</protein>
<evidence type="ECO:0000313" key="6">
    <source>
        <dbReference type="Ensembl" id="ENSOMEP00000027578.1"/>
    </source>
</evidence>
<name>A0A3B3DBT9_ORYME</name>
<reference evidence="6" key="1">
    <citation type="submission" date="2025-08" db="UniProtKB">
        <authorList>
            <consortium name="Ensembl"/>
        </authorList>
    </citation>
    <scope>IDENTIFICATION</scope>
</reference>
<dbReference type="PANTHER" id="PTHR23239">
    <property type="entry name" value="INTERMEDIATE FILAMENT"/>
    <property type="match status" value="1"/>
</dbReference>
<accession>A0A3B3DBT9</accession>
<dbReference type="InterPro" id="IPR002957">
    <property type="entry name" value="Keratin_I"/>
</dbReference>
<evidence type="ECO:0000256" key="1">
    <source>
        <dbReference type="ARBA" id="ARBA00022754"/>
    </source>
</evidence>
<evidence type="ECO:0000256" key="3">
    <source>
        <dbReference type="SAM" id="Coils"/>
    </source>
</evidence>
<dbReference type="GO" id="GO:0005198">
    <property type="term" value="F:structural molecule activity"/>
    <property type="evidence" value="ECO:0007669"/>
    <property type="project" value="InterPro"/>
</dbReference>
<feature type="coiled-coil region" evidence="3">
    <location>
        <begin position="41"/>
        <end position="209"/>
    </location>
</feature>
<keyword evidence="2 3" id="KW-0175">Coiled coil</keyword>
<dbReference type="KEGG" id="oml:112160152"/>
<keyword evidence="7" id="KW-1185">Reference proteome</keyword>
<feature type="domain" description="IF rod" evidence="5">
    <location>
        <begin position="37"/>
        <end position="359"/>
    </location>
</feature>
<evidence type="ECO:0000313" key="7">
    <source>
        <dbReference type="Proteomes" id="UP000261560"/>
    </source>
</evidence>
<dbReference type="OrthoDB" id="2441647at2759"/>
<evidence type="ECO:0000259" key="5">
    <source>
        <dbReference type="PROSITE" id="PS51842"/>
    </source>
</evidence>
<dbReference type="PANTHER" id="PTHR23239:SF358">
    <property type="entry name" value="KERATIN, TYPE I CYTOSKELETAL 18"/>
    <property type="match status" value="1"/>
</dbReference>
<dbReference type="Gene3D" id="1.20.5.1160">
    <property type="entry name" value="Vasodilator-stimulated phosphoprotein"/>
    <property type="match status" value="1"/>
</dbReference>
<dbReference type="Gene3D" id="1.20.5.500">
    <property type="entry name" value="Single helix bin"/>
    <property type="match status" value="1"/>
</dbReference>
<dbReference type="PROSITE" id="PS51842">
    <property type="entry name" value="IF_ROD_2"/>
    <property type="match status" value="1"/>
</dbReference>
<dbReference type="RefSeq" id="XP_024150312.1">
    <property type="nucleotide sequence ID" value="XM_024294544.2"/>
</dbReference>
<dbReference type="Ensembl" id="ENSOMET00000001632.1">
    <property type="protein sequence ID" value="ENSOMEP00000027578.1"/>
    <property type="gene ID" value="ENSOMEG00000010103.1"/>
</dbReference>
<dbReference type="AlphaFoldDB" id="A0A3B3DBT9"/>
<dbReference type="STRING" id="30732.ENSOMEP00000027578"/>
<feature type="compositionally biased region" description="Polar residues" evidence="4">
    <location>
        <begin position="339"/>
        <end position="349"/>
    </location>
</feature>
<feature type="coiled-coil region" evidence="3">
    <location>
        <begin position="261"/>
        <end position="306"/>
    </location>
</feature>
<evidence type="ECO:0000256" key="4">
    <source>
        <dbReference type="SAM" id="MobiDB-lite"/>
    </source>
</evidence>
<dbReference type="GeneID" id="112160152"/>
<proteinExistence type="predicted"/>
<feature type="region of interest" description="Disordered" evidence="4">
    <location>
        <begin position="331"/>
        <end position="359"/>
    </location>
</feature>
<reference evidence="6" key="2">
    <citation type="submission" date="2025-09" db="UniProtKB">
        <authorList>
            <consortium name="Ensembl"/>
        </authorList>
    </citation>
    <scope>IDENTIFICATION</scope>
</reference>